<proteinExistence type="predicted"/>
<organism evidence="1">
    <name type="scientific">Trieres chinensis</name>
    <name type="common">Marine centric diatom</name>
    <name type="synonym">Odontella sinensis</name>
    <dbReference type="NCBI Taxonomy" id="1514140"/>
    <lineage>
        <taxon>Eukaryota</taxon>
        <taxon>Sar</taxon>
        <taxon>Stramenopiles</taxon>
        <taxon>Ochrophyta</taxon>
        <taxon>Bacillariophyta</taxon>
        <taxon>Mediophyceae</taxon>
        <taxon>Biddulphiophycidae</taxon>
        <taxon>Eupodiscales</taxon>
        <taxon>Parodontellaceae</taxon>
        <taxon>Trieres</taxon>
    </lineage>
</organism>
<protein>
    <submittedName>
        <fullName evidence="1">Uncharacterized protein</fullName>
    </submittedName>
</protein>
<dbReference type="EMBL" id="HBGO01019785">
    <property type="protein sequence ID" value="CAD9341951.1"/>
    <property type="molecule type" value="Transcribed_RNA"/>
</dbReference>
<reference evidence="1" key="1">
    <citation type="submission" date="2021-01" db="EMBL/GenBank/DDBJ databases">
        <authorList>
            <person name="Corre E."/>
            <person name="Pelletier E."/>
            <person name="Niang G."/>
            <person name="Scheremetjew M."/>
            <person name="Finn R."/>
            <person name="Kale V."/>
            <person name="Holt S."/>
            <person name="Cochrane G."/>
            <person name="Meng A."/>
            <person name="Brown T."/>
            <person name="Cohen L."/>
        </authorList>
    </citation>
    <scope>NUCLEOTIDE SEQUENCE</scope>
    <source>
        <strain evidence="1">Grunow 1884</strain>
    </source>
</reference>
<evidence type="ECO:0000313" key="1">
    <source>
        <dbReference type="EMBL" id="CAD9341951.1"/>
    </source>
</evidence>
<accession>A0A7S1ZLC1</accession>
<dbReference type="AlphaFoldDB" id="A0A7S1ZLC1"/>
<gene>
    <name evidence="1" type="ORF">OSIN01602_LOCUS11382</name>
</gene>
<sequence>MFLTNTSAERPHYHRPMVEVPGSKAMTIRRPTIMRGGSCPSNLTWGSAEGCTPIDGRKPTHPRRKSVQFDEVEIREYSQCIGDNPSCTSGPPISLDWQYQGHARRLSLDNYEAGRHDRRPVDDFEIPEEKRVDLLLQMGYSIQDLLEADIKKTRDQLLRQRTMGKLKDNHVEELFEGIRLKYVTRMRNLEQSQQR</sequence>
<name>A0A7S1ZLC1_TRICV</name>